<evidence type="ECO:0000313" key="3">
    <source>
        <dbReference type="EMBL" id="EXF86109.1"/>
    </source>
</evidence>
<dbReference type="Proteomes" id="UP000020467">
    <property type="component" value="Unassembled WGS sequence"/>
</dbReference>
<feature type="coiled-coil region" evidence="1">
    <location>
        <begin position="85"/>
        <end position="197"/>
    </location>
</feature>
<accession>A0A010S5S4</accession>
<protein>
    <submittedName>
        <fullName evidence="3">Uncharacterized protein</fullName>
    </submittedName>
</protein>
<dbReference type="HOGENOM" id="CLU_1061771_0_0_1"/>
<evidence type="ECO:0000256" key="2">
    <source>
        <dbReference type="SAM" id="MobiDB-lite"/>
    </source>
</evidence>
<dbReference type="AlphaFoldDB" id="A0A010S5S4"/>
<feature type="compositionally biased region" description="Polar residues" evidence="2">
    <location>
        <begin position="29"/>
        <end position="43"/>
    </location>
</feature>
<keyword evidence="1" id="KW-0175">Coiled coil</keyword>
<sequence length="262" mass="29921">MSQQNQVSPSGRPNGLQYSFGANGAGHSFTWSPSTFSGSQNQVDHPELPHEKRRRLNEVQVNVEALGVAKIRLGEDMIFDFTSNHKEVKKQLSNVEAERDDLLRRLDETRKDHEKILSNVKSERDESIQELKVANENLEKAKQELENAEAELERSSNASFDLSAELSPLISTIRYLRDDHKDQLSTLKKDLQDSEDNRRAVSDSLKTRERELKACRDVYAKLVDGLRESNTKYISENSSLRTKVSELQGVLEKQRQNTIIEL</sequence>
<evidence type="ECO:0000313" key="4">
    <source>
        <dbReference type="Proteomes" id="UP000020467"/>
    </source>
</evidence>
<comment type="caution">
    <text evidence="3">The sequence shown here is derived from an EMBL/GenBank/DDBJ whole genome shotgun (WGS) entry which is preliminary data.</text>
</comment>
<feature type="region of interest" description="Disordered" evidence="2">
    <location>
        <begin position="1"/>
        <end position="55"/>
    </location>
</feature>
<feature type="compositionally biased region" description="Polar residues" evidence="2">
    <location>
        <begin position="1"/>
        <end position="11"/>
    </location>
</feature>
<keyword evidence="4" id="KW-1185">Reference proteome</keyword>
<evidence type="ECO:0000256" key="1">
    <source>
        <dbReference type="SAM" id="Coils"/>
    </source>
</evidence>
<dbReference type="KEGG" id="cfj:CFIO01_12868"/>
<gene>
    <name evidence="3" type="ORF">CFIO01_12868</name>
</gene>
<name>A0A010S5S4_9PEZI</name>
<dbReference type="EMBL" id="JARH01000029">
    <property type="protein sequence ID" value="EXF86109.1"/>
    <property type="molecule type" value="Genomic_DNA"/>
</dbReference>
<proteinExistence type="predicted"/>
<reference evidence="3 4" key="1">
    <citation type="submission" date="2014-02" db="EMBL/GenBank/DDBJ databases">
        <title>The genome sequence of Colletotrichum fioriniae PJ7.</title>
        <authorList>
            <person name="Baroncelli R."/>
            <person name="Thon M.R."/>
        </authorList>
    </citation>
    <scope>NUCLEOTIDE SEQUENCE [LARGE SCALE GENOMIC DNA]</scope>
    <source>
        <strain evidence="3 4">PJ7</strain>
    </source>
</reference>
<dbReference type="OrthoDB" id="4832220at2759"/>
<organism evidence="3 4">
    <name type="scientific">Colletotrichum fioriniae PJ7</name>
    <dbReference type="NCBI Taxonomy" id="1445577"/>
    <lineage>
        <taxon>Eukaryota</taxon>
        <taxon>Fungi</taxon>
        <taxon>Dikarya</taxon>
        <taxon>Ascomycota</taxon>
        <taxon>Pezizomycotina</taxon>
        <taxon>Sordariomycetes</taxon>
        <taxon>Hypocreomycetidae</taxon>
        <taxon>Glomerellales</taxon>
        <taxon>Glomerellaceae</taxon>
        <taxon>Colletotrichum</taxon>
        <taxon>Colletotrichum acutatum species complex</taxon>
    </lineage>
</organism>